<proteinExistence type="predicted"/>
<evidence type="ECO:0000313" key="1">
    <source>
        <dbReference type="EMBL" id="KAJ2966937.1"/>
    </source>
</evidence>
<reference evidence="1" key="1">
    <citation type="submission" date="2022-10" db="EMBL/GenBank/DDBJ databases">
        <title>Genome Sequence of Xylaria curta.</title>
        <authorList>
            <person name="Buettner E."/>
        </authorList>
    </citation>
    <scope>NUCLEOTIDE SEQUENCE</scope>
    <source>
        <strain evidence="1">Babe10</strain>
    </source>
</reference>
<accession>A0ACC1MIW8</accession>
<gene>
    <name evidence="1" type="ORF">NUW58_g10550</name>
</gene>
<dbReference type="Proteomes" id="UP001143856">
    <property type="component" value="Unassembled WGS sequence"/>
</dbReference>
<comment type="caution">
    <text evidence="1">The sequence shown here is derived from an EMBL/GenBank/DDBJ whole genome shotgun (WGS) entry which is preliminary data.</text>
</comment>
<keyword evidence="2" id="KW-1185">Reference proteome</keyword>
<dbReference type="EMBL" id="JAPDGR010004882">
    <property type="protein sequence ID" value="KAJ2966937.1"/>
    <property type="molecule type" value="Genomic_DNA"/>
</dbReference>
<evidence type="ECO:0000313" key="2">
    <source>
        <dbReference type="Proteomes" id="UP001143856"/>
    </source>
</evidence>
<protein>
    <submittedName>
        <fullName evidence="1">Uncharacterized protein</fullName>
    </submittedName>
</protein>
<organism evidence="1 2">
    <name type="scientific">Xylaria curta</name>
    <dbReference type="NCBI Taxonomy" id="42375"/>
    <lineage>
        <taxon>Eukaryota</taxon>
        <taxon>Fungi</taxon>
        <taxon>Dikarya</taxon>
        <taxon>Ascomycota</taxon>
        <taxon>Pezizomycotina</taxon>
        <taxon>Sordariomycetes</taxon>
        <taxon>Xylariomycetidae</taxon>
        <taxon>Xylariales</taxon>
        <taxon>Xylariaceae</taxon>
        <taxon>Xylaria</taxon>
    </lineage>
</organism>
<sequence>MSAVLNCSRYPTASSAPSESGFPAVWRREQLVSRCHQCLPGTLRCYGGRKHAHGERSDRDETLHPSVEIGSLLLYSTVKFSFLQRESSRFSSGRSMFICHMNVEWLNGTCASLRLSESPVLGYYGNTCKDGVNEENRGALVERITMVIEPTLSSSVYLPTITSVDGVGTFDRWNQHQASLASIDN</sequence>
<name>A0ACC1MIW8_9PEZI</name>